<evidence type="ECO:0000313" key="1">
    <source>
        <dbReference type="EMBL" id="MBY5957844.1"/>
    </source>
</evidence>
<dbReference type="RefSeq" id="WP_222579365.1">
    <property type="nucleotide sequence ID" value="NZ_JAHVHU010000006.1"/>
</dbReference>
<protein>
    <submittedName>
        <fullName evidence="1">Uncharacterized protein</fullName>
    </submittedName>
</protein>
<comment type="caution">
    <text evidence="1">The sequence shown here is derived from an EMBL/GenBank/DDBJ whole genome shotgun (WGS) entry which is preliminary data.</text>
</comment>
<dbReference type="EMBL" id="JAHVHU010000006">
    <property type="protein sequence ID" value="MBY5957844.1"/>
    <property type="molecule type" value="Genomic_DNA"/>
</dbReference>
<gene>
    <name evidence="1" type="ORF">KUV50_06870</name>
</gene>
<evidence type="ECO:0000313" key="2">
    <source>
        <dbReference type="Proteomes" id="UP000753961"/>
    </source>
</evidence>
<dbReference type="Proteomes" id="UP000753961">
    <property type="component" value="Unassembled WGS sequence"/>
</dbReference>
<organism evidence="1 2">
    <name type="scientific">Membranihabitans marinus</name>
    <dbReference type="NCBI Taxonomy" id="1227546"/>
    <lineage>
        <taxon>Bacteria</taxon>
        <taxon>Pseudomonadati</taxon>
        <taxon>Bacteroidota</taxon>
        <taxon>Saprospiria</taxon>
        <taxon>Saprospirales</taxon>
        <taxon>Saprospiraceae</taxon>
        <taxon>Membranihabitans</taxon>
    </lineage>
</organism>
<dbReference type="AlphaFoldDB" id="A0A953HMJ7"/>
<name>A0A953HMJ7_9BACT</name>
<reference evidence="1" key="1">
    <citation type="submission" date="2021-06" db="EMBL/GenBank/DDBJ databases">
        <title>44 bacteria genomes isolated from Dapeng, Shenzhen.</title>
        <authorList>
            <person name="Zheng W."/>
            <person name="Yu S."/>
            <person name="Huang Y."/>
        </authorList>
    </citation>
    <scope>NUCLEOTIDE SEQUENCE</scope>
    <source>
        <strain evidence="1">DP5N28-2</strain>
    </source>
</reference>
<proteinExistence type="predicted"/>
<accession>A0A953HMJ7</accession>
<sequence>MFRPLAGCLQGKHQYKWQAGSKWLLLCVLCFSLTGCLETEISLSGDDYKLIDSLYTKQKDSLIPVMDSACIQFKDSVMQRWVDSIMMERQEEIDKLIGR</sequence>
<keyword evidence="2" id="KW-1185">Reference proteome</keyword>